<proteinExistence type="predicted"/>
<comment type="caution">
    <text evidence="1">The sequence shown here is derived from an EMBL/GenBank/DDBJ whole genome shotgun (WGS) entry which is preliminary data.</text>
</comment>
<protein>
    <submittedName>
        <fullName evidence="1">Uncharacterized protein</fullName>
    </submittedName>
</protein>
<organism evidence="1 2">
    <name type="scientific">Roseomonas genomospecies 6</name>
    <dbReference type="NCBI Taxonomy" id="214106"/>
    <lineage>
        <taxon>Bacteria</taxon>
        <taxon>Pseudomonadati</taxon>
        <taxon>Pseudomonadota</taxon>
        <taxon>Alphaproteobacteria</taxon>
        <taxon>Acetobacterales</taxon>
        <taxon>Roseomonadaceae</taxon>
        <taxon>Roseomonas</taxon>
    </lineage>
</organism>
<dbReference type="OrthoDB" id="9901581at2"/>
<accession>A0A9W7NP44</accession>
<keyword evidence="2" id="KW-1185">Reference proteome</keyword>
<evidence type="ECO:0000313" key="2">
    <source>
        <dbReference type="Proteomes" id="UP000480854"/>
    </source>
</evidence>
<name>A0A9W7NP44_9PROT</name>
<dbReference type="Proteomes" id="UP000480854">
    <property type="component" value="Unassembled WGS sequence"/>
</dbReference>
<dbReference type="EMBL" id="QOKW01000001">
    <property type="protein sequence ID" value="KAA0684245.1"/>
    <property type="molecule type" value="Genomic_DNA"/>
</dbReference>
<sequence length="62" mass="7106">MPWSQSPSYRAITVLRRHSRECRGLETREYLVAVERRMVQLIDLEGREGRVGAVPPLGRAAE</sequence>
<gene>
    <name evidence="1" type="ORF">DS843_02090</name>
</gene>
<dbReference type="RefSeq" id="WP_149467229.1">
    <property type="nucleotide sequence ID" value="NZ_QOKW01000001.1"/>
</dbReference>
<dbReference type="AlphaFoldDB" id="A0A9W7NP44"/>
<reference evidence="1 2" key="1">
    <citation type="submission" date="2018-07" db="EMBL/GenBank/DDBJ databases">
        <title>Genome sequence of Azospirillum sp. ATCC 49961.</title>
        <authorList>
            <person name="Sant'Anna F.H."/>
            <person name="Baldani J.I."/>
            <person name="Zilli J.E."/>
            <person name="Reis V.M."/>
            <person name="Hartmann A."/>
            <person name="Cruz L."/>
            <person name="de Souza E.M."/>
            <person name="de Oliveira Pedrosa F."/>
            <person name="Passaglia L.M.P."/>
        </authorList>
    </citation>
    <scope>NUCLEOTIDE SEQUENCE [LARGE SCALE GENOMIC DNA]</scope>
    <source>
        <strain evidence="1 2">ATCC 49961</strain>
    </source>
</reference>
<evidence type="ECO:0000313" key="1">
    <source>
        <dbReference type="EMBL" id="KAA0684245.1"/>
    </source>
</evidence>